<evidence type="ECO:0000256" key="1">
    <source>
        <dbReference type="SAM" id="SignalP"/>
    </source>
</evidence>
<feature type="chain" id="PRO_5004728383" description="DUF1134 domain-containing protein" evidence="1">
    <location>
        <begin position="28"/>
        <end position="192"/>
    </location>
</feature>
<sequence length="192" mass="20609">MTITRRSILVGLGATAGTLAAPYVANAAYRTDDTFTYNEIIESGHQFFGSISEGLARSVEYLFQSRGRPNGYVLGEEGGGAFLAGLRYGEGVLETKTIGSHRLYWQGPSLGPDIGANGDRAMMLVYDLPAADRMYTKFAGVNGSAYLVAGVGVSVYTDKVTTVAPIRTGIGARLGFNLGYLKFTRQPTWNPF</sequence>
<keyword evidence="1" id="KW-0732">Signal</keyword>
<dbReference type="InterPro" id="IPR006311">
    <property type="entry name" value="TAT_signal"/>
</dbReference>
<gene>
    <name evidence="2" type="ORF">N177_3798</name>
</gene>
<dbReference type="STRING" id="631454.N177_3798"/>
<dbReference type="PATRIC" id="fig|631454.5.peg.3751"/>
<keyword evidence="3" id="KW-1185">Reference proteome</keyword>
<accession>V4R8Z0</accession>
<name>V4R8Z0_9HYPH</name>
<feature type="signal peptide" evidence="1">
    <location>
        <begin position="1"/>
        <end position="27"/>
    </location>
</feature>
<proteinExistence type="predicted"/>
<dbReference type="OrthoDB" id="9796051at2"/>
<dbReference type="Pfam" id="PF06577">
    <property type="entry name" value="EipA"/>
    <property type="match status" value="1"/>
</dbReference>
<dbReference type="RefSeq" id="WP_023433907.1">
    <property type="nucleotide sequence ID" value="NZ_AWXZ01000040.1"/>
</dbReference>
<dbReference type="Proteomes" id="UP000017819">
    <property type="component" value="Unassembled WGS sequence"/>
</dbReference>
<protein>
    <recommendedName>
        <fullName evidence="4">DUF1134 domain-containing protein</fullName>
    </recommendedName>
</protein>
<dbReference type="eggNOG" id="COG5400">
    <property type="taxonomic scope" value="Bacteria"/>
</dbReference>
<evidence type="ECO:0000313" key="3">
    <source>
        <dbReference type="Proteomes" id="UP000017819"/>
    </source>
</evidence>
<evidence type="ECO:0008006" key="4">
    <source>
        <dbReference type="Google" id="ProtNLM"/>
    </source>
</evidence>
<organism evidence="2 3">
    <name type="scientific">Lutibaculum baratangense AMV1</name>
    <dbReference type="NCBI Taxonomy" id="631454"/>
    <lineage>
        <taxon>Bacteria</taxon>
        <taxon>Pseudomonadati</taxon>
        <taxon>Pseudomonadota</taxon>
        <taxon>Alphaproteobacteria</taxon>
        <taxon>Hyphomicrobiales</taxon>
        <taxon>Tepidamorphaceae</taxon>
        <taxon>Lutibaculum</taxon>
    </lineage>
</organism>
<dbReference type="PIRSF" id="PIRSF033924">
    <property type="entry name" value="UCP033924"/>
    <property type="match status" value="1"/>
</dbReference>
<evidence type="ECO:0000313" key="2">
    <source>
        <dbReference type="EMBL" id="ESR22661.1"/>
    </source>
</evidence>
<dbReference type="AlphaFoldDB" id="V4R8Z0"/>
<reference evidence="2 3" key="1">
    <citation type="journal article" date="2014" name="Genome Announc.">
        <title>Draft Genome Sequence of Lutibaculum baratangense Strain AMV1T, Isolated from a Mud Volcano in Andamans, India.</title>
        <authorList>
            <person name="Singh A."/>
            <person name="Sreenivas A."/>
            <person name="Sathyanarayana Reddy G."/>
            <person name="Pinnaka A.K."/>
            <person name="Shivaji S."/>
        </authorList>
    </citation>
    <scope>NUCLEOTIDE SEQUENCE [LARGE SCALE GENOMIC DNA]</scope>
    <source>
        <strain evidence="2 3">AMV1</strain>
    </source>
</reference>
<dbReference type="EMBL" id="AWXZ01000040">
    <property type="protein sequence ID" value="ESR22661.1"/>
    <property type="molecule type" value="Genomic_DNA"/>
</dbReference>
<dbReference type="InterPro" id="IPR008325">
    <property type="entry name" value="EipA-like"/>
</dbReference>
<dbReference type="PROSITE" id="PS51318">
    <property type="entry name" value="TAT"/>
    <property type="match status" value="1"/>
</dbReference>
<comment type="caution">
    <text evidence="2">The sequence shown here is derived from an EMBL/GenBank/DDBJ whole genome shotgun (WGS) entry which is preliminary data.</text>
</comment>